<feature type="region of interest" description="Disordered" evidence="1">
    <location>
        <begin position="275"/>
        <end position="299"/>
    </location>
</feature>
<protein>
    <submittedName>
        <fullName evidence="2">Uncharacterized protein</fullName>
    </submittedName>
</protein>
<feature type="region of interest" description="Disordered" evidence="1">
    <location>
        <begin position="555"/>
        <end position="695"/>
    </location>
</feature>
<evidence type="ECO:0000256" key="1">
    <source>
        <dbReference type="SAM" id="MobiDB-lite"/>
    </source>
</evidence>
<feature type="compositionally biased region" description="Polar residues" evidence="1">
    <location>
        <begin position="431"/>
        <end position="440"/>
    </location>
</feature>
<feature type="compositionally biased region" description="Low complexity" evidence="1">
    <location>
        <begin position="453"/>
        <end position="477"/>
    </location>
</feature>
<proteinExistence type="predicted"/>
<feature type="compositionally biased region" description="Low complexity" evidence="1">
    <location>
        <begin position="567"/>
        <end position="576"/>
    </location>
</feature>
<feature type="region of interest" description="Disordered" evidence="1">
    <location>
        <begin position="60"/>
        <end position="203"/>
    </location>
</feature>
<accession>A0A7S1F9U3</accession>
<feature type="compositionally biased region" description="Low complexity" evidence="1">
    <location>
        <begin position="519"/>
        <end position="538"/>
    </location>
</feature>
<feature type="compositionally biased region" description="Basic and acidic residues" evidence="1">
    <location>
        <begin position="629"/>
        <end position="640"/>
    </location>
</feature>
<feature type="compositionally biased region" description="Acidic residues" evidence="1">
    <location>
        <begin position="140"/>
        <end position="154"/>
    </location>
</feature>
<dbReference type="EMBL" id="HBFQ01036914">
    <property type="protein sequence ID" value="CAD8851663.1"/>
    <property type="molecule type" value="Transcribed_RNA"/>
</dbReference>
<feature type="compositionally biased region" description="Low complexity" evidence="1">
    <location>
        <begin position="358"/>
        <end position="370"/>
    </location>
</feature>
<gene>
    <name evidence="2" type="ORF">NSCI0253_LOCUS26013</name>
</gene>
<feature type="compositionally biased region" description="Basic and acidic residues" evidence="1">
    <location>
        <begin position="400"/>
        <end position="410"/>
    </location>
</feature>
<feature type="compositionally biased region" description="Acidic residues" evidence="1">
    <location>
        <begin position="413"/>
        <end position="422"/>
    </location>
</feature>
<feature type="compositionally biased region" description="Polar residues" evidence="1">
    <location>
        <begin position="190"/>
        <end position="203"/>
    </location>
</feature>
<dbReference type="AlphaFoldDB" id="A0A7S1F9U3"/>
<feature type="region of interest" description="Disordered" evidence="1">
    <location>
        <begin position="358"/>
        <end position="540"/>
    </location>
</feature>
<feature type="compositionally biased region" description="Pro residues" evidence="1">
    <location>
        <begin position="603"/>
        <end position="616"/>
    </location>
</feature>
<sequence>MEVDYEVDEDVADWAEDKEEAGGAVTVTRAADDADVGDADFDPLDAPSMRVSPGRSVELLAGAAPKAGPRRRVLAKDPRTTAPGTVSKRDISQSVRGVARRGPNGAEMSALLTTGDAADTHLAKAGRHASPSRHETSVGNEEDLREDADLDGSEEANVADKTIACEDDVQDSRRQGGGLDDEAERKSEASTEWQAEQDSQDPQFVTRVRELILGVYERKNPTKLSKVPALLEKYAGAEFKMYQRICKKYGEPVAVDASWRPGETVKRRRTASCDVRRSGAGPNLQEGWQSSRIDSSRRPGLEAALTTVIAEGDRGEDPWSGPHSMEQMRRSALRAQRVLARVAMKRAAVLAAAAPTAPLSPSLAPATSAKQPPPPPPPRGFAKKAAAPRPPDSLRPGSEQPKDATTHRTDSSAAEDEDEEFEGGWPFKESFSPNSASTCSDVADDDEDDQAARRSPSQASSKASRASQASKPASKASHGSKSAPPSALPVVQEPADASAAVPSAQQEPSLGRGDDTDDSSSVGAPPASPSSPQSACGGDLDAFRQKYNTIFGTLPAASLGAEDSKRSASSSPKASPRSPPGAWRRRDERDLMPGANRIRPQLGRPPIPPAPPPPGPEAWRSQGSPGHAVWREDSWRRDIPDSAAGRSGVHGLLSRPPAGAPMFPVMPWEMEAQRGGLRPAGPGHGSPHWSRSNWR</sequence>
<name>A0A7S1F9U3_NOCSC</name>
<evidence type="ECO:0000313" key="2">
    <source>
        <dbReference type="EMBL" id="CAD8851663.1"/>
    </source>
</evidence>
<reference evidence="2" key="1">
    <citation type="submission" date="2021-01" db="EMBL/GenBank/DDBJ databases">
        <authorList>
            <person name="Corre E."/>
            <person name="Pelletier E."/>
            <person name="Niang G."/>
            <person name="Scheremetjew M."/>
            <person name="Finn R."/>
            <person name="Kale V."/>
            <person name="Holt S."/>
            <person name="Cochrane G."/>
            <person name="Meng A."/>
            <person name="Brown T."/>
            <person name="Cohen L."/>
        </authorList>
    </citation>
    <scope>NUCLEOTIDE SEQUENCE</scope>
</reference>
<organism evidence="2">
    <name type="scientific">Noctiluca scintillans</name>
    <name type="common">Sea sparkle</name>
    <name type="synonym">Red tide dinoflagellate</name>
    <dbReference type="NCBI Taxonomy" id="2966"/>
    <lineage>
        <taxon>Eukaryota</taxon>
        <taxon>Sar</taxon>
        <taxon>Alveolata</taxon>
        <taxon>Dinophyceae</taxon>
        <taxon>Noctilucales</taxon>
        <taxon>Noctilucaceae</taxon>
        <taxon>Noctiluca</taxon>
    </lineage>
</organism>